<dbReference type="InterPro" id="IPR050134">
    <property type="entry name" value="NAD-dep_sirtuin_deacylases"/>
</dbReference>
<dbReference type="EC" id="2.3.1.286" evidence="1"/>
<sequence>MTDRKPMIAVLTGAGISTDSGIPDFRGPQGVWTRDPDAEKLFTYEHYMADPEVRRRSWLARADNAAWAALPNAAHLALAELERAGFPVRIITQNIDGLHQKAGSTPRKVLELHGTMFTVRCMGCGERGTMREALDRVAAGEPDPACLSCGGILKAGTVMFGENLDGETLSQAGAIAKACQVFWAIGTSLTVQPAASLCAIAMTEGAHITIVNAEPTPYDVIADEVVRTPISEAVPQLVRALLAAHGNGVAGGGGRR</sequence>
<dbReference type="Pfam" id="PF02146">
    <property type="entry name" value="SIR2"/>
    <property type="match status" value="1"/>
</dbReference>
<dbReference type="InterPro" id="IPR026590">
    <property type="entry name" value="Ssirtuin_cat_dom"/>
</dbReference>
<reference evidence="6 7" key="1">
    <citation type="submission" date="2021-01" db="EMBL/GenBank/DDBJ databases">
        <title>Whole genome shotgun sequence of Catellatospora bangladeshensis NBRC 107357.</title>
        <authorList>
            <person name="Komaki H."/>
            <person name="Tamura T."/>
        </authorList>
    </citation>
    <scope>NUCLEOTIDE SEQUENCE [LARGE SCALE GENOMIC DNA]</scope>
    <source>
        <strain evidence="6 7">NBRC 107357</strain>
    </source>
</reference>
<dbReference type="InterPro" id="IPR003000">
    <property type="entry name" value="Sirtuin"/>
</dbReference>
<dbReference type="PROSITE" id="PS50305">
    <property type="entry name" value="SIRTUIN"/>
    <property type="match status" value="1"/>
</dbReference>
<dbReference type="GO" id="GO:0046872">
    <property type="term" value="F:metal ion binding"/>
    <property type="evidence" value="ECO:0007669"/>
    <property type="project" value="UniProtKB-KW"/>
</dbReference>
<evidence type="ECO:0000256" key="1">
    <source>
        <dbReference type="ARBA" id="ARBA00012928"/>
    </source>
</evidence>
<evidence type="ECO:0000259" key="5">
    <source>
        <dbReference type="PROSITE" id="PS50305"/>
    </source>
</evidence>
<dbReference type="PANTHER" id="PTHR11085:SF4">
    <property type="entry name" value="NAD-DEPENDENT PROTEIN DEACYLASE"/>
    <property type="match status" value="1"/>
</dbReference>
<feature type="binding site" evidence="4">
    <location>
        <position position="121"/>
    </location>
    <ligand>
        <name>Zn(2+)</name>
        <dbReference type="ChEBI" id="CHEBI:29105"/>
    </ligand>
</feature>
<protein>
    <recommendedName>
        <fullName evidence="1">protein acetyllysine N-acetyltransferase</fullName>
        <ecNumber evidence="1">2.3.1.286</ecNumber>
    </recommendedName>
</protein>
<feature type="binding site" evidence="4">
    <location>
        <position position="146"/>
    </location>
    <ligand>
        <name>Zn(2+)</name>
        <dbReference type="ChEBI" id="CHEBI:29105"/>
    </ligand>
</feature>
<organism evidence="6 7">
    <name type="scientific">Catellatospora bangladeshensis</name>
    <dbReference type="NCBI Taxonomy" id="310355"/>
    <lineage>
        <taxon>Bacteria</taxon>
        <taxon>Bacillati</taxon>
        <taxon>Actinomycetota</taxon>
        <taxon>Actinomycetes</taxon>
        <taxon>Micromonosporales</taxon>
        <taxon>Micromonosporaceae</taxon>
        <taxon>Catellatospora</taxon>
    </lineage>
</organism>
<dbReference type="EMBL" id="BONF01000041">
    <property type="protein sequence ID" value="GIF84894.1"/>
    <property type="molecule type" value="Genomic_DNA"/>
</dbReference>
<dbReference type="Gene3D" id="3.30.1600.10">
    <property type="entry name" value="SIR2/SIRT2 'Small Domain"/>
    <property type="match status" value="1"/>
</dbReference>
<feature type="binding site" evidence="4">
    <location>
        <position position="124"/>
    </location>
    <ligand>
        <name>Zn(2+)</name>
        <dbReference type="ChEBI" id="CHEBI:29105"/>
    </ligand>
</feature>
<keyword evidence="4" id="KW-0862">Zinc</keyword>
<dbReference type="SUPFAM" id="SSF52467">
    <property type="entry name" value="DHS-like NAD/FAD-binding domain"/>
    <property type="match status" value="1"/>
</dbReference>
<keyword evidence="3" id="KW-0520">NAD</keyword>
<keyword evidence="7" id="KW-1185">Reference proteome</keyword>
<keyword evidence="4" id="KW-0479">Metal-binding</keyword>
<evidence type="ECO:0000256" key="2">
    <source>
        <dbReference type="ARBA" id="ARBA00022679"/>
    </source>
</evidence>
<evidence type="ECO:0000313" key="6">
    <source>
        <dbReference type="EMBL" id="GIF84894.1"/>
    </source>
</evidence>
<dbReference type="GO" id="GO:0017136">
    <property type="term" value="F:histone deacetylase activity, NAD-dependent"/>
    <property type="evidence" value="ECO:0007669"/>
    <property type="project" value="TreeGrafter"/>
</dbReference>
<proteinExistence type="predicted"/>
<feature type="domain" description="Deacetylase sirtuin-type" evidence="5">
    <location>
        <begin position="1"/>
        <end position="244"/>
    </location>
</feature>
<evidence type="ECO:0000313" key="7">
    <source>
        <dbReference type="Proteomes" id="UP000601223"/>
    </source>
</evidence>
<dbReference type="GO" id="GO:0070403">
    <property type="term" value="F:NAD+ binding"/>
    <property type="evidence" value="ECO:0007669"/>
    <property type="project" value="InterPro"/>
</dbReference>
<gene>
    <name evidence="6" type="primary">cobB2</name>
    <name evidence="6" type="ORF">Cba03nite_62430</name>
</gene>
<dbReference type="InterPro" id="IPR026591">
    <property type="entry name" value="Sirtuin_cat_small_dom_sf"/>
</dbReference>
<keyword evidence="2" id="KW-0808">Transferase</keyword>
<dbReference type="Proteomes" id="UP000601223">
    <property type="component" value="Unassembled WGS sequence"/>
</dbReference>
<dbReference type="RefSeq" id="WP_239126130.1">
    <property type="nucleotide sequence ID" value="NZ_BONF01000041.1"/>
</dbReference>
<dbReference type="AlphaFoldDB" id="A0A8J3JXH0"/>
<dbReference type="PANTHER" id="PTHR11085">
    <property type="entry name" value="NAD-DEPENDENT PROTEIN DEACYLASE SIRTUIN-5, MITOCHONDRIAL-RELATED"/>
    <property type="match status" value="1"/>
</dbReference>
<comment type="caution">
    <text evidence="6">The sequence shown here is derived from an EMBL/GenBank/DDBJ whole genome shotgun (WGS) entry which is preliminary data.</text>
</comment>
<evidence type="ECO:0000256" key="3">
    <source>
        <dbReference type="ARBA" id="ARBA00023027"/>
    </source>
</evidence>
<feature type="binding site" evidence="4">
    <location>
        <position position="149"/>
    </location>
    <ligand>
        <name>Zn(2+)</name>
        <dbReference type="ChEBI" id="CHEBI:29105"/>
    </ligand>
</feature>
<feature type="active site" description="Proton acceptor" evidence="4">
    <location>
        <position position="113"/>
    </location>
</feature>
<dbReference type="InterPro" id="IPR029035">
    <property type="entry name" value="DHS-like_NAD/FAD-binding_dom"/>
</dbReference>
<dbReference type="Gene3D" id="3.40.50.1220">
    <property type="entry name" value="TPP-binding domain"/>
    <property type="match status" value="1"/>
</dbReference>
<accession>A0A8J3JXH0</accession>
<evidence type="ECO:0000256" key="4">
    <source>
        <dbReference type="PROSITE-ProRule" id="PRU00236"/>
    </source>
</evidence>
<name>A0A8J3JXH0_9ACTN</name>